<accession>A9L113</accession>
<proteinExistence type="predicted"/>
<protein>
    <recommendedName>
        <fullName evidence="4">DUF2065 domain-containing protein</fullName>
    </recommendedName>
</protein>
<dbReference type="PANTHER" id="PTHR38602:SF1">
    <property type="entry name" value="INNER MEMBRANE PROTEIN"/>
    <property type="match status" value="1"/>
</dbReference>
<evidence type="ECO:0000313" key="2">
    <source>
        <dbReference type="EMBL" id="ABX47912.1"/>
    </source>
</evidence>
<dbReference type="EMBL" id="CP000891">
    <property type="protein sequence ID" value="ABX47912.1"/>
    <property type="molecule type" value="Genomic_DNA"/>
</dbReference>
<dbReference type="InterPro" id="IPR019201">
    <property type="entry name" value="DUF2065"/>
</dbReference>
<dbReference type="Proteomes" id="UP000000770">
    <property type="component" value="Chromosome"/>
</dbReference>
<dbReference type="PANTHER" id="PTHR38602">
    <property type="entry name" value="INNER MEMBRANE PROTEIN-RELATED"/>
    <property type="match status" value="1"/>
</dbReference>
<evidence type="ECO:0008006" key="4">
    <source>
        <dbReference type="Google" id="ProtNLM"/>
    </source>
</evidence>
<name>A9L113_SHEB9</name>
<reference evidence="2 3" key="1">
    <citation type="submission" date="2007-11" db="EMBL/GenBank/DDBJ databases">
        <title>Complete sequence of chromosome of Shewanella baltica OS195.</title>
        <authorList>
            <consortium name="US DOE Joint Genome Institute"/>
            <person name="Copeland A."/>
            <person name="Lucas S."/>
            <person name="Lapidus A."/>
            <person name="Barry K."/>
            <person name="Glavina del Rio T."/>
            <person name="Dalin E."/>
            <person name="Tice H."/>
            <person name="Pitluck S."/>
            <person name="Chain P."/>
            <person name="Malfatti S."/>
            <person name="Shin M."/>
            <person name="Vergez L."/>
            <person name="Schmutz J."/>
            <person name="Larimer F."/>
            <person name="Land M."/>
            <person name="Hauser L."/>
            <person name="Kyrpides N."/>
            <person name="Kim E."/>
            <person name="Brettar I."/>
            <person name="Rodrigues J."/>
            <person name="Konstantinidis K."/>
            <person name="Klappenbach J."/>
            <person name="Hofle M."/>
            <person name="Tiedje J."/>
            <person name="Richardson P."/>
        </authorList>
    </citation>
    <scope>NUCLEOTIDE SEQUENCE [LARGE SCALE GENOMIC DNA]</scope>
    <source>
        <strain evidence="2 3">OS195</strain>
    </source>
</reference>
<keyword evidence="1" id="KW-1133">Transmembrane helix</keyword>
<dbReference type="AlphaFoldDB" id="A9L113"/>
<gene>
    <name evidence="2" type="ordered locus">Sbal195_0734</name>
</gene>
<organism evidence="2 3">
    <name type="scientific">Shewanella baltica (strain OS195)</name>
    <dbReference type="NCBI Taxonomy" id="399599"/>
    <lineage>
        <taxon>Bacteria</taxon>
        <taxon>Pseudomonadati</taxon>
        <taxon>Pseudomonadota</taxon>
        <taxon>Gammaproteobacteria</taxon>
        <taxon>Alteromonadales</taxon>
        <taxon>Shewanellaceae</taxon>
        <taxon>Shewanella</taxon>
    </lineage>
</organism>
<dbReference type="HOGENOM" id="CLU_179416_0_2_6"/>
<evidence type="ECO:0000313" key="3">
    <source>
        <dbReference type="Proteomes" id="UP000000770"/>
    </source>
</evidence>
<dbReference type="KEGG" id="sbn:Sbal195_0734"/>
<sequence>MHMTFQVFMLAVALVLLLEGVGPLLFPNKWRRYLNELSHQNQQVIQRLGGALVTAGVVILVIFA</sequence>
<feature type="transmembrane region" description="Helical" evidence="1">
    <location>
        <begin position="44"/>
        <end position="63"/>
    </location>
</feature>
<keyword evidence="1" id="KW-0472">Membrane</keyword>
<evidence type="ECO:0000256" key="1">
    <source>
        <dbReference type="SAM" id="Phobius"/>
    </source>
</evidence>
<dbReference type="Pfam" id="PF09838">
    <property type="entry name" value="DUF2065"/>
    <property type="match status" value="1"/>
</dbReference>
<keyword evidence="1" id="KW-0812">Transmembrane</keyword>